<protein>
    <submittedName>
        <fullName evidence="2">Bleomycin resistance protein</fullName>
    </submittedName>
</protein>
<dbReference type="Gene3D" id="3.10.180.10">
    <property type="entry name" value="2,3-Dihydroxybiphenyl 1,2-Dioxygenase, domain 1"/>
    <property type="match status" value="1"/>
</dbReference>
<dbReference type="STRING" id="1826909.A5893_10315"/>
<keyword evidence="3" id="KW-1185">Reference proteome</keyword>
<dbReference type="OrthoDB" id="66829at2"/>
<evidence type="ECO:0000256" key="1">
    <source>
        <dbReference type="ARBA" id="ARBA00023251"/>
    </source>
</evidence>
<accession>A0A179DE23</accession>
<dbReference type="CDD" id="cd08349">
    <property type="entry name" value="BLMA_like"/>
    <property type="match status" value="1"/>
</dbReference>
<dbReference type="Proteomes" id="UP000078459">
    <property type="component" value="Unassembled WGS sequence"/>
</dbReference>
<evidence type="ECO:0000313" key="2">
    <source>
        <dbReference type="EMBL" id="OAQ39062.1"/>
    </source>
</evidence>
<sequence length="119" mass="13988">MLTAINPKLPMRNKPITKDFYLNKLGFKDIGSHDYPQYLILKKDSIEIHFFEFADLDPKENYGQVYIRTDHINELYQSFINEGVKIHPNGKLKTQPWGQQEFSILDIDLNLLTFGQSFH</sequence>
<dbReference type="GO" id="GO:0046677">
    <property type="term" value="P:response to antibiotic"/>
    <property type="evidence" value="ECO:0007669"/>
    <property type="project" value="UniProtKB-KW"/>
</dbReference>
<dbReference type="EMBL" id="LWHJ01000028">
    <property type="protein sequence ID" value="OAQ39062.1"/>
    <property type="molecule type" value="Genomic_DNA"/>
</dbReference>
<proteinExistence type="predicted"/>
<gene>
    <name evidence="2" type="ORF">A5893_10315</name>
</gene>
<dbReference type="InterPro" id="IPR029068">
    <property type="entry name" value="Glyas_Bleomycin-R_OHBP_Dase"/>
</dbReference>
<name>A0A179DE23_9SPHI</name>
<reference evidence="2 3" key="1">
    <citation type="submission" date="2016-04" db="EMBL/GenBank/DDBJ databases">
        <authorList>
            <person name="Evans L.H."/>
            <person name="Alamgir A."/>
            <person name="Owens N."/>
            <person name="Weber N.D."/>
            <person name="Virtaneva K."/>
            <person name="Barbian K."/>
            <person name="Babar A."/>
            <person name="Rosenke K."/>
        </authorList>
    </citation>
    <scope>NUCLEOTIDE SEQUENCE [LARGE SCALE GENOMIC DNA]</scope>
    <source>
        <strain evidence="2 3">CCM 8644</strain>
    </source>
</reference>
<keyword evidence="1" id="KW-0046">Antibiotic resistance</keyword>
<reference evidence="2 3" key="2">
    <citation type="submission" date="2016-06" db="EMBL/GenBank/DDBJ databases">
        <title>Pedobacter psychrophilus sp. nov., isolated from Antarctic fragmentary rock.</title>
        <authorList>
            <person name="Svec P."/>
        </authorList>
    </citation>
    <scope>NUCLEOTIDE SEQUENCE [LARGE SCALE GENOMIC DNA]</scope>
    <source>
        <strain evidence="2 3">CCM 8644</strain>
    </source>
</reference>
<organism evidence="2 3">
    <name type="scientific">Pedobacter psychrophilus</name>
    <dbReference type="NCBI Taxonomy" id="1826909"/>
    <lineage>
        <taxon>Bacteria</taxon>
        <taxon>Pseudomonadati</taxon>
        <taxon>Bacteroidota</taxon>
        <taxon>Sphingobacteriia</taxon>
        <taxon>Sphingobacteriales</taxon>
        <taxon>Sphingobacteriaceae</taxon>
        <taxon>Pedobacter</taxon>
    </lineage>
</organism>
<dbReference type="SUPFAM" id="SSF54593">
    <property type="entry name" value="Glyoxalase/Bleomycin resistance protein/Dihydroxybiphenyl dioxygenase"/>
    <property type="match status" value="1"/>
</dbReference>
<dbReference type="AlphaFoldDB" id="A0A179DE23"/>
<comment type="caution">
    <text evidence="2">The sequence shown here is derived from an EMBL/GenBank/DDBJ whole genome shotgun (WGS) entry which is preliminary data.</text>
</comment>
<evidence type="ECO:0000313" key="3">
    <source>
        <dbReference type="Proteomes" id="UP000078459"/>
    </source>
</evidence>
<dbReference type="RefSeq" id="WP_068822592.1">
    <property type="nucleotide sequence ID" value="NZ_LWHJ01000028.1"/>
</dbReference>
<dbReference type="InterPro" id="IPR000335">
    <property type="entry name" value="Bleomycin-R"/>
</dbReference>